<dbReference type="GO" id="GO:1990380">
    <property type="term" value="F:K48-linked deubiquitinase activity"/>
    <property type="evidence" value="ECO:0007669"/>
    <property type="project" value="InterPro"/>
</dbReference>
<proteinExistence type="inferred from homology"/>
<dbReference type="EMBL" id="CP151503">
    <property type="protein sequence ID" value="WZN60478.1"/>
    <property type="molecule type" value="Genomic_DNA"/>
</dbReference>
<dbReference type="AlphaFoldDB" id="A0A7S3CDY4"/>
<protein>
    <submittedName>
        <fullName evidence="5">DUF4205 domain-containing protein</fullName>
    </submittedName>
</protein>
<evidence type="ECO:0000313" key="5">
    <source>
        <dbReference type="EMBL" id="WZN60478.1"/>
    </source>
</evidence>
<evidence type="ECO:0000256" key="1">
    <source>
        <dbReference type="ARBA" id="ARBA00011074"/>
    </source>
</evidence>
<comment type="similarity">
    <text evidence="1">Belongs to the MINDY deubiquitinase family. FAM188 subfamily.</text>
</comment>
<dbReference type="EMBL" id="HBHZ01006599">
    <property type="protein sequence ID" value="CAE0192026.1"/>
    <property type="molecule type" value="Transcribed_RNA"/>
</dbReference>
<dbReference type="GO" id="GO:0004843">
    <property type="term" value="F:cysteine-type deubiquitinase activity"/>
    <property type="evidence" value="ECO:0007669"/>
    <property type="project" value="UniProtKB-EC"/>
</dbReference>
<dbReference type="PANTHER" id="PTHR12473">
    <property type="entry name" value="UBIQUITIN CARBOXYL-TERMINAL HYDROLASE MINDY-4-RELATED"/>
    <property type="match status" value="1"/>
</dbReference>
<dbReference type="Pfam" id="PF13898">
    <property type="entry name" value="MINDY-3_4_CD"/>
    <property type="match status" value="1"/>
</dbReference>
<feature type="region of interest" description="Disordered" evidence="2">
    <location>
        <begin position="1"/>
        <end position="50"/>
    </location>
</feature>
<dbReference type="GO" id="GO:0006508">
    <property type="term" value="P:proteolysis"/>
    <property type="evidence" value="ECO:0007669"/>
    <property type="project" value="UniProtKB-KW"/>
</dbReference>
<dbReference type="InterPro" id="IPR025257">
    <property type="entry name" value="MINDY-3/4_CD"/>
</dbReference>
<gene>
    <name evidence="4" type="ORF">CROS1456_LOCUS5116</name>
    <name evidence="5" type="ORF">HKI87_03g20100</name>
</gene>
<feature type="compositionally biased region" description="Basic and acidic residues" evidence="2">
    <location>
        <begin position="1"/>
        <end position="25"/>
    </location>
</feature>
<dbReference type="Proteomes" id="UP001472866">
    <property type="component" value="Chromosome 03"/>
</dbReference>
<sequence length="513" mass="56003">METDGAREERRRQAELRAAAAERRMRQQAPPSPSRAEGGADPQSKPGAARVGTWEAMNEKELREVFTLLFGGSNVSKAIVTQWTSQGLLLGRDDSFKHILLQLQGGPCGVLAPVQAFLVKHLVFKTDFGGDLRSVTSGDITRALKAALCETLWRAGDYEGGCLVRLSSPDWVARVKAGVDLLGDTCDLDGLVPCVLGSLRIKRFSGRLDFLEALGEALEDLRTDLGVLLVLLSILTTRGNERIQGDRDDPTQPLITTPFGHASQEVVNLFLCGKAATNVFDGDMEVGGDYRLRGISSRTQVGFLTLLESHNYLTVGSFLKEPEYPVWVLGSDSHYTVLFSMDRAAQEEPERVRREKGVRKVFDEFDKSGGGGFIERGDLAAVLSKARCAEGVLGDLGMQDVVTWHDLWARVSKSEFGEEEAAQAERTLQLYHVNGIAKSLGEEEAKPSLKAVTITLTKAMQALPAEDVALAIDRACASEATAGKAQWCPLVDCIRTRWKQAECHWVGDAPSMV</sequence>
<evidence type="ECO:0000313" key="6">
    <source>
        <dbReference type="Proteomes" id="UP001472866"/>
    </source>
</evidence>
<evidence type="ECO:0000313" key="4">
    <source>
        <dbReference type="EMBL" id="CAE0192026.1"/>
    </source>
</evidence>
<feature type="domain" description="Deubiquitinating enzyme MINDY-3/4 conserved" evidence="3">
    <location>
        <begin position="66"/>
        <end position="406"/>
    </location>
</feature>
<dbReference type="PANTHER" id="PTHR12473:SF8">
    <property type="entry name" value="UBIQUITIN CARBOXYL-TERMINAL HYDROLASE MINDY-4-RELATED"/>
    <property type="match status" value="1"/>
</dbReference>
<evidence type="ECO:0000259" key="3">
    <source>
        <dbReference type="SMART" id="SM01174"/>
    </source>
</evidence>
<evidence type="ECO:0000256" key="2">
    <source>
        <dbReference type="SAM" id="MobiDB-lite"/>
    </source>
</evidence>
<reference evidence="5 6" key="2">
    <citation type="submission" date="2024-03" db="EMBL/GenBank/DDBJ databases">
        <title>Complete genome sequence of the green alga Chloropicon roscoffensis RCC1871.</title>
        <authorList>
            <person name="Lemieux C."/>
            <person name="Pombert J.-F."/>
            <person name="Otis C."/>
            <person name="Turmel M."/>
        </authorList>
    </citation>
    <scope>NUCLEOTIDE SEQUENCE [LARGE SCALE GENOMIC DNA]</scope>
    <source>
        <strain evidence="5 6">RCC1871</strain>
    </source>
</reference>
<dbReference type="SMART" id="SM01174">
    <property type="entry name" value="DUF4205"/>
    <property type="match status" value="1"/>
</dbReference>
<keyword evidence="6" id="KW-1185">Reference proteome</keyword>
<reference evidence="4" key="1">
    <citation type="submission" date="2021-01" db="EMBL/GenBank/DDBJ databases">
        <authorList>
            <person name="Corre E."/>
            <person name="Pelletier E."/>
            <person name="Niang G."/>
            <person name="Scheremetjew M."/>
            <person name="Finn R."/>
            <person name="Kale V."/>
            <person name="Holt S."/>
            <person name="Cochrane G."/>
            <person name="Meng A."/>
            <person name="Brown T."/>
            <person name="Cohen L."/>
        </authorList>
    </citation>
    <scope>NUCLEOTIDE SEQUENCE</scope>
    <source>
        <strain evidence="4">RCC1871</strain>
    </source>
</reference>
<name>A0A7S3CDY4_9CHLO</name>
<dbReference type="GO" id="GO:0071108">
    <property type="term" value="P:protein K48-linked deubiquitination"/>
    <property type="evidence" value="ECO:0007669"/>
    <property type="project" value="InterPro"/>
</dbReference>
<organism evidence="4">
    <name type="scientific">Chloropicon roscoffensis</name>
    <dbReference type="NCBI Taxonomy" id="1461544"/>
    <lineage>
        <taxon>Eukaryota</taxon>
        <taxon>Viridiplantae</taxon>
        <taxon>Chlorophyta</taxon>
        <taxon>Chloropicophyceae</taxon>
        <taxon>Chloropicales</taxon>
        <taxon>Chloropicaceae</taxon>
        <taxon>Chloropicon</taxon>
    </lineage>
</organism>
<accession>A0A7S3CDY4</accession>
<dbReference type="InterPro" id="IPR039785">
    <property type="entry name" value="MINY3/4"/>
</dbReference>